<protein>
    <submittedName>
        <fullName evidence="1">Uncharacterized protein</fullName>
    </submittedName>
</protein>
<dbReference type="GeneID" id="25904653"/>
<keyword evidence="2" id="KW-1185">Reference proteome</keyword>
<accession>A0A0L0G432</accession>
<gene>
    <name evidence="1" type="ORF">SARC_04149</name>
</gene>
<proteinExistence type="predicted"/>
<sequence length="202" mass="23237">MRPKNKLNGFLCTTNITSFTDRLPIPLKAWGVVRNRFTGESKGHTGYQRSGDATVPYVSLSWANLWHHNTSKIEQQTVAARVIEFYDHPIGKWGERTVFSLMNVNEPEYQIYYSKHKNGDDGDIHFTSVYEIKGGECQHRNIVKDPFIHKLIGQTLLDDLKMDYETPNLEDDTKAANRKISDMRLRHDADGMDDDMGMSLEE</sequence>
<reference evidence="1 2" key="1">
    <citation type="submission" date="2011-02" db="EMBL/GenBank/DDBJ databases">
        <title>The Genome Sequence of Sphaeroforma arctica JP610.</title>
        <authorList>
            <consortium name="The Broad Institute Genome Sequencing Platform"/>
            <person name="Russ C."/>
            <person name="Cuomo C."/>
            <person name="Young S.K."/>
            <person name="Zeng Q."/>
            <person name="Gargeya S."/>
            <person name="Alvarado L."/>
            <person name="Berlin A."/>
            <person name="Chapman S.B."/>
            <person name="Chen Z."/>
            <person name="Freedman E."/>
            <person name="Gellesch M."/>
            <person name="Goldberg J."/>
            <person name="Griggs A."/>
            <person name="Gujja S."/>
            <person name="Heilman E."/>
            <person name="Heiman D."/>
            <person name="Howarth C."/>
            <person name="Mehta T."/>
            <person name="Neiman D."/>
            <person name="Pearson M."/>
            <person name="Roberts A."/>
            <person name="Saif S."/>
            <person name="Shea T."/>
            <person name="Shenoy N."/>
            <person name="Sisk P."/>
            <person name="Stolte C."/>
            <person name="Sykes S."/>
            <person name="White J."/>
            <person name="Yandava C."/>
            <person name="Burger G."/>
            <person name="Gray M.W."/>
            <person name="Holland P.W.H."/>
            <person name="King N."/>
            <person name="Lang F.B.F."/>
            <person name="Roger A.J."/>
            <person name="Ruiz-Trillo I."/>
            <person name="Haas B."/>
            <person name="Nusbaum C."/>
            <person name="Birren B."/>
        </authorList>
    </citation>
    <scope>NUCLEOTIDE SEQUENCE [LARGE SCALE GENOMIC DNA]</scope>
    <source>
        <strain evidence="1 2">JP610</strain>
    </source>
</reference>
<dbReference type="Proteomes" id="UP000054560">
    <property type="component" value="Unassembled WGS sequence"/>
</dbReference>
<evidence type="ECO:0000313" key="1">
    <source>
        <dbReference type="EMBL" id="KNC83614.1"/>
    </source>
</evidence>
<organism evidence="1 2">
    <name type="scientific">Sphaeroforma arctica JP610</name>
    <dbReference type="NCBI Taxonomy" id="667725"/>
    <lineage>
        <taxon>Eukaryota</taxon>
        <taxon>Ichthyosporea</taxon>
        <taxon>Ichthyophonida</taxon>
        <taxon>Sphaeroforma</taxon>
    </lineage>
</organism>
<evidence type="ECO:0000313" key="2">
    <source>
        <dbReference type="Proteomes" id="UP000054560"/>
    </source>
</evidence>
<name>A0A0L0G432_9EUKA</name>
<dbReference type="EMBL" id="KQ241820">
    <property type="protein sequence ID" value="KNC83614.1"/>
    <property type="molecule type" value="Genomic_DNA"/>
</dbReference>
<dbReference type="STRING" id="667725.A0A0L0G432"/>
<dbReference type="OrthoDB" id="190846at2759"/>
<dbReference type="RefSeq" id="XP_014157516.1">
    <property type="nucleotide sequence ID" value="XM_014302041.1"/>
</dbReference>
<dbReference type="AlphaFoldDB" id="A0A0L0G432"/>